<evidence type="ECO:0000256" key="2">
    <source>
        <dbReference type="ARBA" id="ARBA00031039"/>
    </source>
</evidence>
<dbReference type="InterPro" id="IPR011107">
    <property type="entry name" value="PPI_Ypi1"/>
</dbReference>
<feature type="compositionally biased region" description="Basic residues" evidence="3">
    <location>
        <begin position="100"/>
        <end position="110"/>
    </location>
</feature>
<evidence type="ECO:0000256" key="1">
    <source>
        <dbReference type="ARBA" id="ARBA00021994"/>
    </source>
</evidence>
<dbReference type="Pfam" id="PF07491">
    <property type="entry name" value="PPI_Ypi1"/>
    <property type="match status" value="1"/>
</dbReference>
<dbReference type="EMBL" id="JAVRBK010000003">
    <property type="protein sequence ID" value="KAK5646526.1"/>
    <property type="molecule type" value="Genomic_DNA"/>
</dbReference>
<dbReference type="PANTHER" id="PTHR20835">
    <property type="entry name" value="E3 UBIQUITIN-PROTEIN LIGASE PPP1R11-RELATED"/>
    <property type="match status" value="1"/>
</dbReference>
<reference evidence="4 5" key="1">
    <citation type="journal article" date="2024" name="Insects">
        <title>An Improved Chromosome-Level Genome Assembly of the Firefly Pyrocoelia pectoralis.</title>
        <authorList>
            <person name="Fu X."/>
            <person name="Meyer-Rochow V.B."/>
            <person name="Ballantyne L."/>
            <person name="Zhu X."/>
        </authorList>
    </citation>
    <scope>NUCLEOTIDE SEQUENCE [LARGE SCALE GENOMIC DNA]</scope>
    <source>
        <strain evidence="4">XCY_ONT2</strain>
    </source>
</reference>
<dbReference type="AlphaFoldDB" id="A0AAN7VJA1"/>
<feature type="region of interest" description="Disordered" evidence="3">
    <location>
        <begin position="100"/>
        <end position="137"/>
    </location>
</feature>
<gene>
    <name evidence="4" type="ORF">RI129_004990</name>
</gene>
<accession>A0AAN7VJA1</accession>
<comment type="caution">
    <text evidence="4">The sequence shown here is derived from an EMBL/GenBank/DDBJ whole genome shotgun (WGS) entry which is preliminary data.</text>
</comment>
<sequence>MAEPMPANQPVQVQDSTSSTVTIVAADVQDGALPTLHLKLRKPKIDKKVQWTNETVDNEDMNKKKSSCCCIYTKPKTIDDDDSSSSDISDDECDHCKGHIEKKKHKRNKGHLPDCIIPGSSNENNIEGDSNPEPSFN</sequence>
<dbReference type="Proteomes" id="UP001329430">
    <property type="component" value="Chromosome 3"/>
</dbReference>
<feature type="compositionally biased region" description="Polar residues" evidence="3">
    <location>
        <begin position="119"/>
        <end position="137"/>
    </location>
</feature>
<evidence type="ECO:0000313" key="4">
    <source>
        <dbReference type="EMBL" id="KAK5646526.1"/>
    </source>
</evidence>
<dbReference type="GO" id="GO:0008157">
    <property type="term" value="F:protein phosphatase 1 binding"/>
    <property type="evidence" value="ECO:0007669"/>
    <property type="project" value="TreeGrafter"/>
</dbReference>
<dbReference type="PANTHER" id="PTHR20835:SF0">
    <property type="entry name" value="E3 UBIQUITIN-PROTEIN LIGASE PPP1R11"/>
    <property type="match status" value="1"/>
</dbReference>
<organism evidence="4 5">
    <name type="scientific">Pyrocoelia pectoralis</name>
    <dbReference type="NCBI Taxonomy" id="417401"/>
    <lineage>
        <taxon>Eukaryota</taxon>
        <taxon>Metazoa</taxon>
        <taxon>Ecdysozoa</taxon>
        <taxon>Arthropoda</taxon>
        <taxon>Hexapoda</taxon>
        <taxon>Insecta</taxon>
        <taxon>Pterygota</taxon>
        <taxon>Neoptera</taxon>
        <taxon>Endopterygota</taxon>
        <taxon>Coleoptera</taxon>
        <taxon>Polyphaga</taxon>
        <taxon>Elateriformia</taxon>
        <taxon>Elateroidea</taxon>
        <taxon>Lampyridae</taxon>
        <taxon>Lampyrinae</taxon>
        <taxon>Pyrocoelia</taxon>
    </lineage>
</organism>
<proteinExistence type="predicted"/>
<protein>
    <recommendedName>
        <fullName evidence="1">E3 ubiquitin-protein ligase PPP1R11</fullName>
    </recommendedName>
    <alternativeName>
        <fullName evidence="2">Protein phosphatase 1 regulatory subunit 11</fullName>
    </alternativeName>
</protein>
<dbReference type="GO" id="GO:0005634">
    <property type="term" value="C:nucleus"/>
    <property type="evidence" value="ECO:0007669"/>
    <property type="project" value="TreeGrafter"/>
</dbReference>
<evidence type="ECO:0000256" key="3">
    <source>
        <dbReference type="SAM" id="MobiDB-lite"/>
    </source>
</evidence>
<keyword evidence="5" id="KW-1185">Reference proteome</keyword>
<evidence type="ECO:0000313" key="5">
    <source>
        <dbReference type="Proteomes" id="UP001329430"/>
    </source>
</evidence>
<dbReference type="GO" id="GO:0004865">
    <property type="term" value="F:protein serine/threonine phosphatase inhibitor activity"/>
    <property type="evidence" value="ECO:0007669"/>
    <property type="project" value="InterPro"/>
</dbReference>
<name>A0AAN7VJA1_9COLE</name>